<evidence type="ECO:0000256" key="1">
    <source>
        <dbReference type="SAM" id="Coils"/>
    </source>
</evidence>
<feature type="region of interest" description="Disordered" evidence="2">
    <location>
        <begin position="108"/>
        <end position="134"/>
    </location>
</feature>
<proteinExistence type="predicted"/>
<accession>A0ABQ7R5F9</accession>
<dbReference type="InterPro" id="IPR036514">
    <property type="entry name" value="SGNH_hydro_sf"/>
</dbReference>
<evidence type="ECO:0000313" key="4">
    <source>
        <dbReference type="Proteomes" id="UP000823941"/>
    </source>
</evidence>
<name>A0ABQ7R5F9_PLUXY</name>
<dbReference type="Proteomes" id="UP000823941">
    <property type="component" value="Chromosome 3"/>
</dbReference>
<sequence length="379" mass="43912">MSFFGNITFRKKNRTQSESHETDEESNPSKNNTYASINSMPELSDEENEEMKDLKSEVIKLKNELKVAHNEIANLNLEIEQMKSQMNDMSRKNIICRKVTESLKNNCVTPKKKKGKGRKSQLENIPNSSNNTNYISHSDSEQPAHIVQDNSKKIMNTLQHGNTVKPRNKLCIMSCYKRNAVLDIAETIFNGGDYQIMHYLTPNAGIREQLKCINEKLTDFTYQDYCIIMIGEEDFTKTNNYHELIRYLRATIQNISHTNVILCTPTYNCGRHQTMYNWRVEIFNNLLYSDVESHGYAYFFDSNANLTYDNYMFSKYGGYLNNRGMRTVLSTLNQELNSLKKQNVIQNNSVTKNIQNNSSKEDNQKPTQSVNNNSNLFRV</sequence>
<feature type="compositionally biased region" description="Polar residues" evidence="2">
    <location>
        <begin position="365"/>
        <end position="379"/>
    </location>
</feature>
<reference evidence="3 4" key="1">
    <citation type="submission" date="2021-06" db="EMBL/GenBank/DDBJ databases">
        <title>A haploid diamondback moth (Plutella xylostella L.) genome assembly resolves 31 chromosomes and identifies a diamide resistance mutation.</title>
        <authorList>
            <person name="Ward C.M."/>
            <person name="Perry K.D."/>
            <person name="Baker G."/>
            <person name="Powis K."/>
            <person name="Heckel D.G."/>
            <person name="Baxter S.W."/>
        </authorList>
    </citation>
    <scope>NUCLEOTIDE SEQUENCE [LARGE SCALE GENOMIC DNA]</scope>
    <source>
        <strain evidence="3 4">LV</strain>
        <tissue evidence="3">Single pupa</tissue>
    </source>
</reference>
<keyword evidence="4" id="KW-1185">Reference proteome</keyword>
<feature type="compositionally biased region" description="Basic residues" evidence="2">
    <location>
        <begin position="110"/>
        <end position="119"/>
    </location>
</feature>
<organism evidence="3 4">
    <name type="scientific">Plutella xylostella</name>
    <name type="common">Diamondback moth</name>
    <name type="synonym">Plutella maculipennis</name>
    <dbReference type="NCBI Taxonomy" id="51655"/>
    <lineage>
        <taxon>Eukaryota</taxon>
        <taxon>Metazoa</taxon>
        <taxon>Ecdysozoa</taxon>
        <taxon>Arthropoda</taxon>
        <taxon>Hexapoda</taxon>
        <taxon>Insecta</taxon>
        <taxon>Pterygota</taxon>
        <taxon>Neoptera</taxon>
        <taxon>Endopterygota</taxon>
        <taxon>Lepidoptera</taxon>
        <taxon>Glossata</taxon>
        <taxon>Ditrysia</taxon>
        <taxon>Yponomeutoidea</taxon>
        <taxon>Plutellidae</taxon>
        <taxon>Plutella</taxon>
    </lineage>
</organism>
<feature type="region of interest" description="Disordered" evidence="2">
    <location>
        <begin position="352"/>
        <end position="379"/>
    </location>
</feature>
<feature type="compositionally biased region" description="Polar residues" evidence="2">
    <location>
        <begin position="28"/>
        <end position="41"/>
    </location>
</feature>
<keyword evidence="1" id="KW-0175">Coiled coil</keyword>
<evidence type="ECO:0000256" key="2">
    <source>
        <dbReference type="SAM" id="MobiDB-lite"/>
    </source>
</evidence>
<dbReference type="EMBL" id="JAHIBW010000003">
    <property type="protein sequence ID" value="KAG7312527.1"/>
    <property type="molecule type" value="Genomic_DNA"/>
</dbReference>
<dbReference type="Gene3D" id="3.40.50.1110">
    <property type="entry name" value="SGNH hydrolase"/>
    <property type="match status" value="1"/>
</dbReference>
<feature type="compositionally biased region" description="Polar residues" evidence="2">
    <location>
        <begin position="122"/>
        <end position="134"/>
    </location>
</feature>
<feature type="coiled-coil region" evidence="1">
    <location>
        <begin position="322"/>
        <end position="349"/>
    </location>
</feature>
<gene>
    <name evidence="3" type="ORF">JYU34_002050</name>
</gene>
<evidence type="ECO:0000313" key="3">
    <source>
        <dbReference type="EMBL" id="KAG7312527.1"/>
    </source>
</evidence>
<feature type="region of interest" description="Disordered" evidence="2">
    <location>
        <begin position="1"/>
        <end position="51"/>
    </location>
</feature>
<dbReference type="SUPFAM" id="SSF52266">
    <property type="entry name" value="SGNH hydrolase"/>
    <property type="match status" value="1"/>
</dbReference>
<protein>
    <submittedName>
        <fullName evidence="3">Uncharacterized protein</fullName>
    </submittedName>
</protein>
<comment type="caution">
    <text evidence="3">The sequence shown here is derived from an EMBL/GenBank/DDBJ whole genome shotgun (WGS) entry which is preliminary data.</text>
</comment>